<dbReference type="AlphaFoldDB" id="A0AAW1DKA1"/>
<sequence>MENSSLILKLQDNSIDLDILYKRLKKEKCNLDDSYDTLQHMDQTYKTQLEELRKENCSLSQKISNLNAELLNANELLSSLQCDINNMSKFGTLDASTQTMGFLKVRDTISRNLKEEMDLLSVDNDVADSILVDSGNASSDGCRSDAASSSTSYLVNSKSFRCNTSFERFNKISIIGDSFAFGLRSFLEERLPSSCKVSADIFPESPGASLLFCDKFVNYGVNDCIIICLVYLTINFTNTITL</sequence>
<name>A0AAW1DKA1_9HEMI</name>
<dbReference type="Proteomes" id="UP001461498">
    <property type="component" value="Unassembled WGS sequence"/>
</dbReference>
<evidence type="ECO:0000313" key="3">
    <source>
        <dbReference type="Proteomes" id="UP001461498"/>
    </source>
</evidence>
<gene>
    <name evidence="2" type="ORF">O3M35_004977</name>
</gene>
<feature type="coiled-coil region" evidence="1">
    <location>
        <begin position="35"/>
        <end position="83"/>
    </location>
</feature>
<protein>
    <submittedName>
        <fullName evidence="2">Uncharacterized protein</fullName>
    </submittedName>
</protein>
<accession>A0AAW1DKA1</accession>
<keyword evidence="3" id="KW-1185">Reference proteome</keyword>
<dbReference type="EMBL" id="JAPXFL010000002">
    <property type="protein sequence ID" value="KAK9510130.1"/>
    <property type="molecule type" value="Genomic_DNA"/>
</dbReference>
<organism evidence="2 3">
    <name type="scientific">Rhynocoris fuscipes</name>
    <dbReference type="NCBI Taxonomy" id="488301"/>
    <lineage>
        <taxon>Eukaryota</taxon>
        <taxon>Metazoa</taxon>
        <taxon>Ecdysozoa</taxon>
        <taxon>Arthropoda</taxon>
        <taxon>Hexapoda</taxon>
        <taxon>Insecta</taxon>
        <taxon>Pterygota</taxon>
        <taxon>Neoptera</taxon>
        <taxon>Paraneoptera</taxon>
        <taxon>Hemiptera</taxon>
        <taxon>Heteroptera</taxon>
        <taxon>Panheteroptera</taxon>
        <taxon>Cimicomorpha</taxon>
        <taxon>Reduviidae</taxon>
        <taxon>Harpactorinae</taxon>
        <taxon>Harpactorini</taxon>
        <taxon>Rhynocoris</taxon>
    </lineage>
</organism>
<proteinExistence type="predicted"/>
<evidence type="ECO:0000256" key="1">
    <source>
        <dbReference type="SAM" id="Coils"/>
    </source>
</evidence>
<evidence type="ECO:0000313" key="2">
    <source>
        <dbReference type="EMBL" id="KAK9510130.1"/>
    </source>
</evidence>
<reference evidence="2 3" key="1">
    <citation type="submission" date="2022-12" db="EMBL/GenBank/DDBJ databases">
        <title>Chromosome-level genome assembly of true bugs.</title>
        <authorList>
            <person name="Ma L."/>
            <person name="Li H."/>
        </authorList>
    </citation>
    <scope>NUCLEOTIDE SEQUENCE [LARGE SCALE GENOMIC DNA]</scope>
    <source>
        <strain evidence="2">Lab_2022b</strain>
    </source>
</reference>
<keyword evidence="1" id="KW-0175">Coiled coil</keyword>
<comment type="caution">
    <text evidence="2">The sequence shown here is derived from an EMBL/GenBank/DDBJ whole genome shotgun (WGS) entry which is preliminary data.</text>
</comment>